<evidence type="ECO:0000256" key="1">
    <source>
        <dbReference type="SAM" id="MobiDB-lite"/>
    </source>
</evidence>
<keyword evidence="6" id="KW-1185">Reference proteome</keyword>
<feature type="compositionally biased region" description="Low complexity" evidence="1">
    <location>
        <begin position="881"/>
        <end position="891"/>
    </location>
</feature>
<accession>A0A6A5U144</accession>
<dbReference type="PANTHER" id="PTHR37919:SF2">
    <property type="entry name" value="EXPERA DOMAIN-CONTAINING PROTEIN"/>
    <property type="match status" value="1"/>
</dbReference>
<feature type="compositionally biased region" description="Basic and acidic residues" evidence="1">
    <location>
        <begin position="915"/>
        <end position="925"/>
    </location>
</feature>
<evidence type="ECO:0000313" key="5">
    <source>
        <dbReference type="EMBL" id="KAF1958334.1"/>
    </source>
</evidence>
<evidence type="ECO:0000313" key="6">
    <source>
        <dbReference type="Proteomes" id="UP000800035"/>
    </source>
</evidence>
<protein>
    <submittedName>
        <fullName evidence="5">Uncharacterized protein</fullName>
    </submittedName>
</protein>
<dbReference type="OrthoDB" id="5392646at2759"/>
<feature type="domain" description="SLS1 N-terminal" evidence="3">
    <location>
        <begin position="144"/>
        <end position="272"/>
    </location>
</feature>
<dbReference type="InterPro" id="IPR032741">
    <property type="entry name" value="Sls1_KH-1"/>
</dbReference>
<dbReference type="Pfam" id="PF14611">
    <property type="entry name" value="KH_SLS1_1"/>
    <property type="match status" value="1"/>
</dbReference>
<feature type="region of interest" description="Disordered" evidence="1">
    <location>
        <begin position="784"/>
        <end position="864"/>
    </location>
</feature>
<dbReference type="InterPro" id="IPR048401">
    <property type="entry name" value="SLS1_C"/>
</dbReference>
<evidence type="ECO:0000259" key="4">
    <source>
        <dbReference type="Pfam" id="PF20778"/>
    </source>
</evidence>
<dbReference type="Pfam" id="PF20776">
    <property type="entry name" value="SLS1_N"/>
    <property type="match status" value="1"/>
</dbReference>
<feature type="compositionally biased region" description="Basic and acidic residues" evidence="1">
    <location>
        <begin position="790"/>
        <end position="799"/>
    </location>
</feature>
<sequence length="986" mass="108998">MLAPRASSAFVCIRCELHLTRPLPLLTRRAAFSTSARRRNENETLQPEPALEHEGDRFRIHRPQLSEHPLGRTRKRKGKGRLRETTASLGGVKTLGDDAEILVLKEVGDDGPAEESVTPEVVLPSDPLNPINIMGSLQEERKPITSEEIVQQLNSLRPKTYAAANEPQYINQSTFIRLSQKLIQSFTRQQLSHYYSVTKGVERKNVEMQVLSSLKESLKKTTRPAERSDWHPGTTQIDRRLPGLDVHRTKSKRPIGKHLIVDQILRDVWNLVLLEEIESPGEIELSLKPWQLSLLTSGSSPTPLDRIGQDRKAKVEIFGANNVVRITADKNTAEYAADDIEQLIQNVETKSLDLEAWAPYLAENTSVEGVKRLFSEKDLRAVSTMTEASIFVTSERSVVIRALNTNSIAEAERCLIKMLPLKEDVEHTIDTTRRDATKDQSYLSTVHFDPTAVDWKLRNQHFGRWMLPVTRSPEPATAIGGEPSDELLDNTKQGILKMVDRATDLPEDLMQKITGDWSSRPEVSVVTEFGSVMYSMGSSQDDVHAETALPPFLPSTPGLVRLLKDQEFSLTQKYGSPPSLHYSFIAAPEQRLFDRGQQFPRLSILFRPNPQTGKHSVRKIYLSLNESVHDVLLPDKAVDLRFVSNAQLQMHPSSGEKSIRGFIHAVLENLQSGGKLTAPNINLDIPTWTIPGQPSDAKGTSTVRYLFTGVRFRQSVAGSLFGGSVSLGTVQSGKLGRKGAALTAYFNSDPKMPGYSDLKDDTRLGEFVKKSFAIADKVTETARHVQSPVIHDKKERKATVGDTDGAGKARQVVANSAAEGDTTRMGTQEKTGGVEKGTEQSASGETVLRKNPNKTEKNPNSARALRRQAIQATFAAEAAEAGESAEIAETSVQNDAKEVEQSDSTAAGDIARPVDQQDNKAKDTLEEQSPATQQLEDGYMDDPYLANILSDKTSKTNEDSSPFTPPQEESNEAVEREDDGPMKSVA</sequence>
<dbReference type="GO" id="GO:0005743">
    <property type="term" value="C:mitochondrial inner membrane"/>
    <property type="evidence" value="ECO:0007669"/>
    <property type="project" value="InterPro"/>
</dbReference>
<feature type="compositionally biased region" description="Acidic residues" evidence="1">
    <location>
        <begin position="969"/>
        <end position="978"/>
    </location>
</feature>
<dbReference type="Proteomes" id="UP000800035">
    <property type="component" value="Unassembled WGS sequence"/>
</dbReference>
<name>A0A6A5U144_9PLEO</name>
<reference evidence="5" key="1">
    <citation type="journal article" date="2020" name="Stud. Mycol.">
        <title>101 Dothideomycetes genomes: a test case for predicting lifestyles and emergence of pathogens.</title>
        <authorList>
            <person name="Haridas S."/>
            <person name="Albert R."/>
            <person name="Binder M."/>
            <person name="Bloem J."/>
            <person name="Labutti K."/>
            <person name="Salamov A."/>
            <person name="Andreopoulos B."/>
            <person name="Baker S."/>
            <person name="Barry K."/>
            <person name="Bills G."/>
            <person name="Bluhm B."/>
            <person name="Cannon C."/>
            <person name="Castanera R."/>
            <person name="Culley D."/>
            <person name="Daum C."/>
            <person name="Ezra D."/>
            <person name="Gonzalez J."/>
            <person name="Henrissat B."/>
            <person name="Kuo A."/>
            <person name="Liang C."/>
            <person name="Lipzen A."/>
            <person name="Lutzoni F."/>
            <person name="Magnuson J."/>
            <person name="Mondo S."/>
            <person name="Nolan M."/>
            <person name="Ohm R."/>
            <person name="Pangilinan J."/>
            <person name="Park H.-J."/>
            <person name="Ramirez L."/>
            <person name="Alfaro M."/>
            <person name="Sun H."/>
            <person name="Tritt A."/>
            <person name="Yoshinaga Y."/>
            <person name="Zwiers L.-H."/>
            <person name="Turgeon B."/>
            <person name="Goodwin S."/>
            <person name="Spatafora J."/>
            <person name="Crous P."/>
            <person name="Grigoriev I."/>
        </authorList>
    </citation>
    <scope>NUCLEOTIDE SEQUENCE</scope>
    <source>
        <strain evidence="5">CBS 675.92</strain>
    </source>
</reference>
<evidence type="ECO:0000259" key="3">
    <source>
        <dbReference type="Pfam" id="PF20776"/>
    </source>
</evidence>
<feature type="compositionally biased region" description="Basic residues" evidence="1">
    <location>
        <begin position="71"/>
        <end position="80"/>
    </location>
</feature>
<dbReference type="Pfam" id="PF20778">
    <property type="entry name" value="SLS1_C"/>
    <property type="match status" value="1"/>
</dbReference>
<proteinExistence type="predicted"/>
<dbReference type="EMBL" id="ML976987">
    <property type="protein sequence ID" value="KAF1958334.1"/>
    <property type="molecule type" value="Genomic_DNA"/>
</dbReference>
<feature type="region of interest" description="Disordered" evidence="1">
    <location>
        <begin position="35"/>
        <end position="86"/>
    </location>
</feature>
<evidence type="ECO:0000259" key="2">
    <source>
        <dbReference type="Pfam" id="PF14611"/>
    </source>
</evidence>
<feature type="domain" description="SLS1 C-terminal" evidence="4">
    <location>
        <begin position="453"/>
        <end position="771"/>
    </location>
</feature>
<feature type="domain" description="SLS1 first KH" evidence="2">
    <location>
        <begin position="280"/>
        <end position="347"/>
    </location>
</feature>
<organism evidence="5 6">
    <name type="scientific">Byssothecium circinans</name>
    <dbReference type="NCBI Taxonomy" id="147558"/>
    <lineage>
        <taxon>Eukaryota</taxon>
        <taxon>Fungi</taxon>
        <taxon>Dikarya</taxon>
        <taxon>Ascomycota</taxon>
        <taxon>Pezizomycotina</taxon>
        <taxon>Dothideomycetes</taxon>
        <taxon>Pleosporomycetidae</taxon>
        <taxon>Pleosporales</taxon>
        <taxon>Massarineae</taxon>
        <taxon>Massarinaceae</taxon>
        <taxon>Byssothecium</taxon>
    </lineage>
</organism>
<dbReference type="InterPro" id="IPR048400">
    <property type="entry name" value="SLS1_N"/>
</dbReference>
<dbReference type="AlphaFoldDB" id="A0A6A5U144"/>
<feature type="region of interest" description="Disordered" evidence="1">
    <location>
        <begin position="881"/>
        <end position="986"/>
    </location>
</feature>
<dbReference type="PANTHER" id="PTHR37919">
    <property type="entry name" value="PROTEIN CBG05606"/>
    <property type="match status" value="1"/>
</dbReference>
<gene>
    <name evidence="5" type="ORF">CC80DRAFT_442254</name>
</gene>